<dbReference type="InterPro" id="IPR032387">
    <property type="entry name" value="ACAS_N"/>
</dbReference>
<accession>A0A6P7T085</accession>
<keyword evidence="7" id="KW-0963">Cytoplasm</keyword>
<dbReference type="Gene3D" id="3.30.300.30">
    <property type="match status" value="1"/>
</dbReference>
<dbReference type="KEGG" id="osn:115218123"/>
<comment type="subcellular location">
    <subcellularLocation>
        <location evidence="7">Cytoplasm</location>
        <location evidence="7">Cytosol</location>
    </subcellularLocation>
</comment>
<keyword evidence="8" id="KW-1185">Reference proteome</keyword>
<dbReference type="GO" id="GO:0006631">
    <property type="term" value="P:fatty acid metabolic process"/>
    <property type="evidence" value="ECO:0007669"/>
    <property type="project" value="UniProtKB-UniRule"/>
</dbReference>
<sequence>MNNHLPNDSKTQLFNPGEQTTQMDRLREIINRKYSVHLAKYADFHKWSCDNYAEFWEEVWHFAGVIHSKTYDKVIDKCLKIADIPEWFPGSELNYAENLLRFNDNRIAIYATREGSDVITKRTFADLHRNVALYASAMKHMGVVKGDRVVGYLPNCCEAVEAMLAAASIGAIWSSTSPDFGTEGVLERFSQIEPKLLFTVNAVFYNNKVHDHLNKVKKVVQGLPHLKKVVIIPFIKATFSITDIPLSCLIEDFLQSATNDNENGVPPLQFEQLPFKHPLFIMYSSGTTGPPKCIVHSAGGTLLKHLEEHCLQSNMTQDDIMFYYTTAGWMMWNWLVSTLALGSAIVLYDGSPLMPHPNVLWDLIDNIGITIFGTGAKWLSLIEEKGLKPAETHNLKTLRMILSTGSPLKPQSYDYVYSHIKNNILLGSISGGTDIIACFMGQNWTIPVYRGEIQSFALGCAMESWDENGHHVLEQSGELVCTKPFPSMPIYFWNDPQNLKYKKAYFSKFAGVWVQGDFCKINPDTGGIVMLGRSDGTLNPNGVRFGSAEIYQVVETFVEIQDCLCVAQRKMDGSDERAILFIKMANNQQFTEELKKDICSHIRTSLSSRHVPAYVLPIKDIPYTINGKKVEIAISKIISGQNVSQRGALSNPESLDLYSNIKVLQNY</sequence>
<evidence type="ECO:0000256" key="5">
    <source>
        <dbReference type="ARBA" id="ARBA00022741"/>
    </source>
</evidence>
<dbReference type="GO" id="GO:0030729">
    <property type="term" value="F:acetoacetate-CoA ligase activity"/>
    <property type="evidence" value="ECO:0007669"/>
    <property type="project" value="UniProtKB-UniRule"/>
</dbReference>
<dbReference type="PROSITE" id="PS00455">
    <property type="entry name" value="AMP_BINDING"/>
    <property type="match status" value="1"/>
</dbReference>
<dbReference type="Gene3D" id="3.40.50.12780">
    <property type="entry name" value="N-terminal domain of ligase-like"/>
    <property type="match status" value="1"/>
</dbReference>
<evidence type="ECO:0000256" key="4">
    <source>
        <dbReference type="ARBA" id="ARBA00022598"/>
    </source>
</evidence>
<keyword evidence="6 7" id="KW-0067">ATP-binding</keyword>
<evidence type="ECO:0000313" key="9">
    <source>
        <dbReference type="RefSeq" id="XP_029643782.1"/>
    </source>
</evidence>
<dbReference type="Pfam" id="PF00501">
    <property type="entry name" value="AMP-binding"/>
    <property type="match status" value="1"/>
</dbReference>
<evidence type="ECO:0000256" key="1">
    <source>
        <dbReference type="ARBA" id="ARBA00006432"/>
    </source>
</evidence>
<reference evidence="9" key="1">
    <citation type="submission" date="2025-08" db="UniProtKB">
        <authorList>
            <consortium name="RefSeq"/>
        </authorList>
    </citation>
    <scope>IDENTIFICATION</scope>
</reference>
<dbReference type="RefSeq" id="XP_029643782.1">
    <property type="nucleotide sequence ID" value="XM_029787922.2"/>
</dbReference>
<name>A0A6P7T085_9MOLL</name>
<dbReference type="GO" id="GO:0005524">
    <property type="term" value="F:ATP binding"/>
    <property type="evidence" value="ECO:0007669"/>
    <property type="project" value="UniProtKB-UniRule"/>
</dbReference>
<protein>
    <recommendedName>
        <fullName evidence="3 7">Acetoacetyl-CoA synthetase</fullName>
        <ecNumber evidence="2 7">6.2.1.16</ecNumber>
    </recommendedName>
</protein>
<organism evidence="8 9">
    <name type="scientific">Octopus sinensis</name>
    <name type="common">East Asian common octopus</name>
    <dbReference type="NCBI Taxonomy" id="2607531"/>
    <lineage>
        <taxon>Eukaryota</taxon>
        <taxon>Metazoa</taxon>
        <taxon>Spiralia</taxon>
        <taxon>Lophotrochozoa</taxon>
        <taxon>Mollusca</taxon>
        <taxon>Cephalopoda</taxon>
        <taxon>Coleoidea</taxon>
        <taxon>Octopodiformes</taxon>
        <taxon>Octopoda</taxon>
        <taxon>Incirrata</taxon>
        <taxon>Octopodidae</taxon>
        <taxon>Octopus</taxon>
    </lineage>
</organism>
<dbReference type="PANTHER" id="PTHR42921:SF1">
    <property type="entry name" value="ACETOACETYL-COA SYNTHETASE"/>
    <property type="match status" value="1"/>
</dbReference>
<dbReference type="InterPro" id="IPR020845">
    <property type="entry name" value="AMP-binding_CS"/>
</dbReference>
<dbReference type="InterPro" id="IPR000873">
    <property type="entry name" value="AMP-dep_synth/lig_dom"/>
</dbReference>
<keyword evidence="7" id="KW-0443">Lipid metabolism</keyword>
<dbReference type="Proteomes" id="UP000515154">
    <property type="component" value="Linkage group LG1"/>
</dbReference>
<keyword evidence="7" id="KW-0276">Fatty acid metabolism</keyword>
<keyword evidence="4 7" id="KW-0436">Ligase</keyword>
<dbReference type="PANTHER" id="PTHR42921">
    <property type="entry name" value="ACETOACETYL-COA SYNTHETASE"/>
    <property type="match status" value="1"/>
</dbReference>
<dbReference type="InterPro" id="IPR042099">
    <property type="entry name" value="ANL_N_sf"/>
</dbReference>
<gene>
    <name evidence="9" type="primary">LOC115218123</name>
</gene>
<dbReference type="EC" id="6.2.1.16" evidence="2 7"/>
<dbReference type="CDD" id="cd05943">
    <property type="entry name" value="AACS"/>
    <property type="match status" value="1"/>
</dbReference>
<proteinExistence type="inferred from homology"/>
<dbReference type="InterPro" id="IPR045851">
    <property type="entry name" value="AMP-bd_C_sf"/>
</dbReference>
<comment type="similarity">
    <text evidence="1 7">Belongs to the ATP-dependent AMP-binding enzyme family.</text>
</comment>
<comment type="function">
    <text evidence="7">Converts acetoacetate to acetoacetyl-CoA in the cytosol.</text>
</comment>
<evidence type="ECO:0000256" key="6">
    <source>
        <dbReference type="ARBA" id="ARBA00022840"/>
    </source>
</evidence>
<dbReference type="InterPro" id="IPR005914">
    <property type="entry name" value="Acac_CoA_synth"/>
</dbReference>
<dbReference type="NCBIfam" id="TIGR01217">
    <property type="entry name" value="ac_ac_CoA_syn"/>
    <property type="match status" value="1"/>
</dbReference>
<dbReference type="GO" id="GO:0005829">
    <property type="term" value="C:cytosol"/>
    <property type="evidence" value="ECO:0007669"/>
    <property type="project" value="UniProtKB-SubCell"/>
</dbReference>
<comment type="catalytic activity">
    <reaction evidence="7">
        <text>acetoacetate + ATP + CoA = acetoacetyl-CoA + AMP + diphosphate</text>
        <dbReference type="Rhea" id="RHEA:16117"/>
        <dbReference type="ChEBI" id="CHEBI:13705"/>
        <dbReference type="ChEBI" id="CHEBI:30616"/>
        <dbReference type="ChEBI" id="CHEBI:33019"/>
        <dbReference type="ChEBI" id="CHEBI:57286"/>
        <dbReference type="ChEBI" id="CHEBI:57287"/>
        <dbReference type="ChEBI" id="CHEBI:456215"/>
        <dbReference type="EC" id="6.2.1.16"/>
    </reaction>
</comment>
<dbReference type="NCBIfam" id="NF002937">
    <property type="entry name" value="PRK03584.1"/>
    <property type="match status" value="1"/>
</dbReference>
<evidence type="ECO:0000256" key="2">
    <source>
        <dbReference type="ARBA" id="ARBA00012988"/>
    </source>
</evidence>
<keyword evidence="5 7" id="KW-0547">Nucleotide-binding</keyword>
<evidence type="ECO:0000313" key="8">
    <source>
        <dbReference type="Proteomes" id="UP000515154"/>
    </source>
</evidence>
<evidence type="ECO:0000256" key="7">
    <source>
        <dbReference type="RuleBase" id="RU367019"/>
    </source>
</evidence>
<evidence type="ECO:0000256" key="3">
    <source>
        <dbReference type="ARBA" id="ARBA00015326"/>
    </source>
</evidence>
<dbReference type="SUPFAM" id="SSF56801">
    <property type="entry name" value="Acetyl-CoA synthetase-like"/>
    <property type="match status" value="1"/>
</dbReference>
<dbReference type="Pfam" id="PF16177">
    <property type="entry name" value="ACAS_N"/>
    <property type="match status" value="1"/>
</dbReference>
<dbReference type="AlphaFoldDB" id="A0A6P7T085"/>